<evidence type="ECO:0000256" key="2">
    <source>
        <dbReference type="ARBA" id="ARBA00005369"/>
    </source>
</evidence>
<dbReference type="GO" id="GO:0004719">
    <property type="term" value="F:protein-L-isoaspartate (D-aspartate) O-methyltransferase activity"/>
    <property type="evidence" value="ECO:0007669"/>
    <property type="project" value="InterPro"/>
</dbReference>
<evidence type="ECO:0000256" key="3">
    <source>
        <dbReference type="ARBA" id="ARBA00006375"/>
    </source>
</evidence>
<keyword evidence="9" id="KW-0496">Mitochondrion</keyword>
<keyword evidence="6" id="KW-0677">Repeat</keyword>
<dbReference type="InterPro" id="IPR018108">
    <property type="entry name" value="MCP_transmembrane"/>
</dbReference>
<dbReference type="Gene3D" id="1.50.40.10">
    <property type="entry name" value="Mitochondrial carrier domain"/>
    <property type="match status" value="2"/>
</dbReference>
<accession>A0A8H3I4M5</accession>
<comment type="similarity">
    <text evidence="3 12">Belongs to the mitochondrial carrier (TC 2.A.29) family.</text>
</comment>
<evidence type="ECO:0000256" key="1">
    <source>
        <dbReference type="ARBA" id="ARBA00004448"/>
    </source>
</evidence>
<evidence type="ECO:0000256" key="12">
    <source>
        <dbReference type="RuleBase" id="RU000488"/>
    </source>
</evidence>
<dbReference type="FunFam" id="1.50.40.10:FF:000092">
    <property type="entry name" value="Mitochondrial tricarboxylate transporter"/>
    <property type="match status" value="1"/>
</dbReference>
<name>A0A8H3I4M5_9LECA</name>
<evidence type="ECO:0000256" key="5">
    <source>
        <dbReference type="ARBA" id="ARBA00022692"/>
    </source>
</evidence>
<feature type="repeat" description="Solcar" evidence="11">
    <location>
        <begin position="102"/>
        <end position="188"/>
    </location>
</feature>
<dbReference type="GO" id="GO:0071913">
    <property type="term" value="F:citrate secondary active transmembrane transporter activity"/>
    <property type="evidence" value="ECO:0007669"/>
    <property type="project" value="TreeGrafter"/>
</dbReference>
<dbReference type="GO" id="GO:0005743">
    <property type="term" value="C:mitochondrial inner membrane"/>
    <property type="evidence" value="ECO:0007669"/>
    <property type="project" value="UniProtKB-SubCell"/>
</dbReference>
<evidence type="ECO:0000256" key="13">
    <source>
        <dbReference type="SAM" id="Phobius"/>
    </source>
</evidence>
<evidence type="ECO:0000313" key="14">
    <source>
        <dbReference type="EMBL" id="CAF9907180.1"/>
    </source>
</evidence>
<evidence type="ECO:0000313" key="15">
    <source>
        <dbReference type="Proteomes" id="UP000664534"/>
    </source>
</evidence>
<dbReference type="PANTHER" id="PTHR45788:SF4">
    <property type="entry name" value="TRICARBOXYLATE TRANSPORT PROTEIN, MITOCHONDRIAL"/>
    <property type="match status" value="1"/>
</dbReference>
<sequence length="556" mass="59622">MATSSSDNKAKPSALRSIIAGSTAGAVEIAITYPAEFAKTRTQLNRRLADGQKLGWPPFGKAWYAGCTTLIIGNSLKAGIRFVAFDTYKTLLQDEFGKISGPRTVIAGFGAGITESLFAVTPFESIKTTLIDDRKSANPRMRGFLHGSGIIFRERGIRGFFQGFVPTTARQAANSATRFGSYTTIKQFAQGYVAPGEKLGTVSTFGIGGVAGLITVYVTQPLDTIKTRMQSIDARKEYKNSFECATKIVKNEGFFTLWSGAVPRLARLILSGGIVFTMYAFALLFDGQLLTITAKLHLRPICQLPPLIVQRLCVYFPSNHILNAPANQSTMAWMSSGSTNATLIKNLTSNGIITSERVKNAMLAVDRAHFAPAAPYHDSPQTIGFGATISAPHMHASAAESLLPHLHPTARVLDIGSGSGYLTAVLANIVGPTGTIVGVDHIAGLVELATKNLSKSPEGKTMLDNNTVRFVKADGRLGFDDDDGRGGGWDAIHVGAAAKEAHAVLVEQLRAPGRLFIPVGEEMQFIWVIDKKADGSVVREKSFGVRYVPLTDAPRG</sequence>
<evidence type="ECO:0000256" key="11">
    <source>
        <dbReference type="PROSITE-ProRule" id="PRU00282"/>
    </source>
</evidence>
<comment type="subcellular location">
    <subcellularLocation>
        <location evidence="1">Mitochondrion inner membrane</location>
        <topology evidence="1">Multi-pass membrane protein</topology>
    </subcellularLocation>
</comment>
<keyword evidence="5 11" id="KW-0812">Transmembrane</keyword>
<organism evidence="14 15">
    <name type="scientific">Imshaugia aleurites</name>
    <dbReference type="NCBI Taxonomy" id="172621"/>
    <lineage>
        <taxon>Eukaryota</taxon>
        <taxon>Fungi</taxon>
        <taxon>Dikarya</taxon>
        <taxon>Ascomycota</taxon>
        <taxon>Pezizomycotina</taxon>
        <taxon>Lecanoromycetes</taxon>
        <taxon>OSLEUM clade</taxon>
        <taxon>Lecanoromycetidae</taxon>
        <taxon>Lecanorales</taxon>
        <taxon>Lecanorineae</taxon>
        <taxon>Parmeliaceae</taxon>
        <taxon>Imshaugia</taxon>
    </lineage>
</organism>
<dbReference type="OrthoDB" id="44467at2759"/>
<reference evidence="14" key="1">
    <citation type="submission" date="2021-03" db="EMBL/GenBank/DDBJ databases">
        <authorList>
            <person name="Tagirdzhanova G."/>
        </authorList>
    </citation>
    <scope>NUCLEOTIDE SEQUENCE</scope>
</reference>
<evidence type="ECO:0000256" key="6">
    <source>
        <dbReference type="ARBA" id="ARBA00022737"/>
    </source>
</evidence>
<evidence type="ECO:0000256" key="7">
    <source>
        <dbReference type="ARBA" id="ARBA00022792"/>
    </source>
</evidence>
<dbReference type="InterPro" id="IPR023395">
    <property type="entry name" value="MCP_dom_sf"/>
</dbReference>
<keyword evidence="8 13" id="KW-1133">Transmembrane helix</keyword>
<dbReference type="Gene3D" id="3.40.50.150">
    <property type="entry name" value="Vaccinia Virus protein VP39"/>
    <property type="match status" value="1"/>
</dbReference>
<evidence type="ECO:0000256" key="9">
    <source>
        <dbReference type="ARBA" id="ARBA00023128"/>
    </source>
</evidence>
<feature type="repeat" description="Solcar" evidence="11">
    <location>
        <begin position="199"/>
        <end position="285"/>
    </location>
</feature>
<feature type="repeat" description="Solcar" evidence="11">
    <location>
        <begin position="12"/>
        <end position="91"/>
    </location>
</feature>
<keyword evidence="15" id="KW-1185">Reference proteome</keyword>
<proteinExistence type="inferred from homology"/>
<keyword evidence="7" id="KW-0999">Mitochondrion inner membrane</keyword>
<dbReference type="PANTHER" id="PTHR45788">
    <property type="entry name" value="SUCCINATE/FUMARATE MITOCHONDRIAL TRANSPORTER-RELATED"/>
    <property type="match status" value="1"/>
</dbReference>
<keyword evidence="10 11" id="KW-0472">Membrane</keyword>
<evidence type="ECO:0000256" key="8">
    <source>
        <dbReference type="ARBA" id="ARBA00022989"/>
    </source>
</evidence>
<dbReference type="NCBIfam" id="TIGR00080">
    <property type="entry name" value="pimt"/>
    <property type="match status" value="1"/>
</dbReference>
<evidence type="ECO:0000256" key="10">
    <source>
        <dbReference type="ARBA" id="ARBA00023136"/>
    </source>
</evidence>
<dbReference type="GO" id="GO:0006843">
    <property type="term" value="P:mitochondrial citrate transmembrane transport"/>
    <property type="evidence" value="ECO:0007669"/>
    <property type="project" value="TreeGrafter"/>
</dbReference>
<gene>
    <name evidence="14" type="ORF">IMSHALPRED_005462</name>
</gene>
<keyword evidence="4 12" id="KW-0813">Transport</keyword>
<evidence type="ECO:0008006" key="16">
    <source>
        <dbReference type="Google" id="ProtNLM"/>
    </source>
</evidence>
<comment type="caution">
    <text evidence="14">The sequence shown here is derived from an EMBL/GenBank/DDBJ whole genome shotgun (WGS) entry which is preliminary data.</text>
</comment>
<dbReference type="InterPro" id="IPR049563">
    <property type="entry name" value="TXTP-like"/>
</dbReference>
<dbReference type="InterPro" id="IPR000682">
    <property type="entry name" value="PCMT"/>
</dbReference>
<dbReference type="PROSITE" id="PS50920">
    <property type="entry name" value="SOLCAR"/>
    <property type="match status" value="3"/>
</dbReference>
<dbReference type="InterPro" id="IPR029063">
    <property type="entry name" value="SAM-dependent_MTases_sf"/>
</dbReference>
<dbReference type="EMBL" id="CAJPDT010000003">
    <property type="protein sequence ID" value="CAF9907180.1"/>
    <property type="molecule type" value="Genomic_DNA"/>
</dbReference>
<dbReference type="Proteomes" id="UP000664534">
    <property type="component" value="Unassembled WGS sequence"/>
</dbReference>
<dbReference type="SUPFAM" id="SSF103506">
    <property type="entry name" value="Mitochondrial carrier"/>
    <property type="match status" value="1"/>
</dbReference>
<dbReference type="Pfam" id="PF01135">
    <property type="entry name" value="PCMT"/>
    <property type="match status" value="1"/>
</dbReference>
<dbReference type="CDD" id="cd02440">
    <property type="entry name" value="AdoMet_MTases"/>
    <property type="match status" value="1"/>
</dbReference>
<dbReference type="SUPFAM" id="SSF53335">
    <property type="entry name" value="S-adenosyl-L-methionine-dependent methyltransferases"/>
    <property type="match status" value="1"/>
</dbReference>
<dbReference type="AlphaFoldDB" id="A0A8H3I4M5"/>
<protein>
    <recommendedName>
        <fullName evidence="16">Mitochondrial thiamine pyrophosphate carrier 1</fullName>
    </recommendedName>
</protein>
<dbReference type="FunFam" id="1.50.40.10:FF:000064">
    <property type="entry name" value="Mitochondrial tricarboxylate transporter (Ctp)"/>
    <property type="match status" value="1"/>
</dbReference>
<comment type="similarity">
    <text evidence="2">Belongs to the methyltransferase superfamily. L-isoaspartyl/D-aspartyl protein methyltransferase family.</text>
</comment>
<feature type="transmembrane region" description="Helical" evidence="13">
    <location>
        <begin position="265"/>
        <end position="285"/>
    </location>
</feature>
<dbReference type="Pfam" id="PF00153">
    <property type="entry name" value="Mito_carr"/>
    <property type="match status" value="3"/>
</dbReference>
<evidence type="ECO:0000256" key="4">
    <source>
        <dbReference type="ARBA" id="ARBA00022448"/>
    </source>
</evidence>